<evidence type="ECO:0000313" key="12">
    <source>
        <dbReference type="Proteomes" id="UP000078116"/>
    </source>
</evidence>
<dbReference type="InterPro" id="IPR020846">
    <property type="entry name" value="MFS_dom"/>
</dbReference>
<feature type="transmembrane region" description="Helical" evidence="7">
    <location>
        <begin position="409"/>
        <end position="430"/>
    </location>
</feature>
<evidence type="ECO:0000256" key="1">
    <source>
        <dbReference type="ARBA" id="ARBA00004651"/>
    </source>
</evidence>
<evidence type="ECO:0000256" key="2">
    <source>
        <dbReference type="ARBA" id="ARBA00022448"/>
    </source>
</evidence>
<dbReference type="PANTHER" id="PTHR43045:SF1">
    <property type="entry name" value="SHIKIMATE TRANSPORTER"/>
    <property type="match status" value="1"/>
</dbReference>
<evidence type="ECO:0000313" key="10">
    <source>
        <dbReference type="EMBL" id="OAJ58615.1"/>
    </source>
</evidence>
<dbReference type="RefSeq" id="WP_064268256.1">
    <property type="nucleotide sequence ID" value="NZ_LXJZ01000175.1"/>
</dbReference>
<dbReference type="InterPro" id="IPR005828">
    <property type="entry name" value="MFS_sugar_transport-like"/>
</dbReference>
<feature type="domain" description="Major facilitator superfamily (MFS) profile" evidence="8">
    <location>
        <begin position="23"/>
        <end position="435"/>
    </location>
</feature>
<feature type="transmembrane region" description="Helical" evidence="7">
    <location>
        <begin position="285"/>
        <end position="304"/>
    </location>
</feature>
<keyword evidence="4 7" id="KW-0812">Transmembrane</keyword>
<feature type="transmembrane region" description="Helical" evidence="7">
    <location>
        <begin position="61"/>
        <end position="84"/>
    </location>
</feature>
<keyword evidence="5 7" id="KW-1133">Transmembrane helix</keyword>
<dbReference type="GO" id="GO:0005886">
    <property type="term" value="C:plasma membrane"/>
    <property type="evidence" value="ECO:0007669"/>
    <property type="project" value="UniProtKB-SubCell"/>
</dbReference>
<dbReference type="Pfam" id="PF07690">
    <property type="entry name" value="MFS_1"/>
    <property type="match status" value="1"/>
</dbReference>
<dbReference type="EMBL" id="LXKA01000337">
    <property type="protein sequence ID" value="OAJ55989.1"/>
    <property type="molecule type" value="Genomic_DNA"/>
</dbReference>
<feature type="transmembrane region" description="Helical" evidence="7">
    <location>
        <begin position="23"/>
        <end position="49"/>
    </location>
</feature>
<evidence type="ECO:0000313" key="9">
    <source>
        <dbReference type="EMBL" id="OAJ55989.1"/>
    </source>
</evidence>
<dbReference type="FunFam" id="1.20.1250.20:FF:000001">
    <property type="entry name" value="Dicarboxylate MFS transporter"/>
    <property type="match status" value="1"/>
</dbReference>
<dbReference type="OrthoDB" id="6766492at2"/>
<evidence type="ECO:0000256" key="6">
    <source>
        <dbReference type="ARBA" id="ARBA00023136"/>
    </source>
</evidence>
<gene>
    <name evidence="10" type="ORF">A6V36_30370</name>
    <name evidence="9" type="ORF">A6V37_32250</name>
</gene>
<accession>A0A1A9N337</accession>
<dbReference type="CDD" id="cd17369">
    <property type="entry name" value="MFS_ShiA_like"/>
    <property type="match status" value="1"/>
</dbReference>
<feature type="transmembrane region" description="Helical" evidence="7">
    <location>
        <begin position="161"/>
        <end position="184"/>
    </location>
</feature>
<evidence type="ECO:0000259" key="8">
    <source>
        <dbReference type="PROSITE" id="PS50850"/>
    </source>
</evidence>
<dbReference type="PANTHER" id="PTHR43045">
    <property type="entry name" value="SHIKIMATE TRANSPORTER"/>
    <property type="match status" value="1"/>
</dbReference>
<keyword evidence="3" id="KW-1003">Cell membrane</keyword>
<evidence type="ECO:0000256" key="3">
    <source>
        <dbReference type="ARBA" id="ARBA00022475"/>
    </source>
</evidence>
<comment type="caution">
    <text evidence="9">The sequence shown here is derived from an EMBL/GenBank/DDBJ whole genome shotgun (WGS) entry which is preliminary data.</text>
</comment>
<name>A0A1A9N337_9BURK</name>
<organism evidence="9 12">
    <name type="scientific">Paraburkholderia ginsengiterrae</name>
    <dbReference type="NCBI Taxonomy" id="1462993"/>
    <lineage>
        <taxon>Bacteria</taxon>
        <taxon>Pseudomonadati</taxon>
        <taxon>Pseudomonadota</taxon>
        <taxon>Betaproteobacteria</taxon>
        <taxon>Burkholderiales</taxon>
        <taxon>Burkholderiaceae</taxon>
        <taxon>Paraburkholderia</taxon>
    </lineage>
</organism>
<keyword evidence="6 7" id="KW-0472">Membrane</keyword>
<comment type="subcellular location">
    <subcellularLocation>
        <location evidence="1">Cell membrane</location>
        <topology evidence="1">Multi-pass membrane protein</topology>
    </subcellularLocation>
</comment>
<dbReference type="PROSITE" id="PS50850">
    <property type="entry name" value="MFS"/>
    <property type="match status" value="1"/>
</dbReference>
<evidence type="ECO:0000313" key="11">
    <source>
        <dbReference type="Proteomes" id="UP000077961"/>
    </source>
</evidence>
<feature type="transmembrane region" description="Helical" evidence="7">
    <location>
        <begin position="381"/>
        <end position="403"/>
    </location>
</feature>
<evidence type="ECO:0000256" key="7">
    <source>
        <dbReference type="SAM" id="Phobius"/>
    </source>
</evidence>
<dbReference type="Proteomes" id="UP000077961">
    <property type="component" value="Unassembled WGS sequence"/>
</dbReference>
<proteinExistence type="predicted"/>
<dbReference type="InterPro" id="IPR011701">
    <property type="entry name" value="MFS"/>
</dbReference>
<evidence type="ECO:0000256" key="4">
    <source>
        <dbReference type="ARBA" id="ARBA00022692"/>
    </source>
</evidence>
<dbReference type="SUPFAM" id="SSF103473">
    <property type="entry name" value="MFS general substrate transporter"/>
    <property type="match status" value="1"/>
</dbReference>
<dbReference type="GO" id="GO:0022857">
    <property type="term" value="F:transmembrane transporter activity"/>
    <property type="evidence" value="ECO:0007669"/>
    <property type="project" value="InterPro"/>
</dbReference>
<keyword evidence="11" id="KW-1185">Reference proteome</keyword>
<dbReference type="Pfam" id="PF00083">
    <property type="entry name" value="Sugar_tr"/>
    <property type="match status" value="1"/>
</dbReference>
<evidence type="ECO:0000256" key="5">
    <source>
        <dbReference type="ARBA" id="ARBA00022989"/>
    </source>
</evidence>
<dbReference type="AlphaFoldDB" id="A0A1A9N337"/>
<feature type="transmembrane region" description="Helical" evidence="7">
    <location>
        <begin position="262"/>
        <end position="279"/>
    </location>
</feature>
<feature type="transmembrane region" description="Helical" evidence="7">
    <location>
        <begin position="96"/>
        <end position="114"/>
    </location>
</feature>
<keyword evidence="2" id="KW-0813">Transport</keyword>
<protein>
    <submittedName>
        <fullName evidence="9">MFS transporter</fullName>
    </submittedName>
</protein>
<feature type="transmembrane region" description="Helical" evidence="7">
    <location>
        <begin position="316"/>
        <end position="334"/>
    </location>
</feature>
<feature type="transmembrane region" description="Helical" evidence="7">
    <location>
        <begin position="196"/>
        <end position="215"/>
    </location>
</feature>
<dbReference type="EMBL" id="LXJZ01000175">
    <property type="protein sequence ID" value="OAJ58615.1"/>
    <property type="molecule type" value="Genomic_DNA"/>
</dbReference>
<dbReference type="InterPro" id="IPR036259">
    <property type="entry name" value="MFS_trans_sf"/>
</dbReference>
<reference evidence="11 12" key="1">
    <citation type="submission" date="2016-04" db="EMBL/GenBank/DDBJ databases">
        <title>Reclassification of Paraburkholderia panaciterrae (Farh et al. 2015) Dobritsa &amp; Samadpour 2016 as a later homotypic synonym of Paraburkholderia ginsengiterrae (Farh et al. 2015) Dobritsa &amp; Samadpour 2016.</title>
        <authorList>
            <person name="Dobritsa A.P."/>
            <person name="Kutumbaka K."/>
            <person name="Samadpour M."/>
        </authorList>
    </citation>
    <scope>NUCLEOTIDE SEQUENCE [LARGE SCALE GENOMIC DNA]</scope>
    <source>
        <strain evidence="9 12">DCY85</strain>
        <strain evidence="10 11">DCY85-1</strain>
    </source>
</reference>
<dbReference type="STRING" id="1462993.A6V36_30370"/>
<dbReference type="Proteomes" id="UP000078116">
    <property type="component" value="Unassembled WGS sequence"/>
</dbReference>
<dbReference type="Gene3D" id="1.20.1250.20">
    <property type="entry name" value="MFS general substrate transporter like domains"/>
    <property type="match status" value="1"/>
</dbReference>
<sequence>MTEVARTYGMESTKKAGASHRRVALASLIGTAVEWYDYYIYGVCAALLFPKLFFPSVSPLIGTIAAFATYAVGFAARPIGAAVFGHYGDRIGRKSMLVVSLLMMGGSTVAIGVLPTFATAGLLAPILLCLLRIIQGFAVGGEWGSAVVMAVEHAPENRRGLFGSFPQIGTPLGLLLSTGVFALVSSSLDEATLLAWGWRIPFLASTAMIAIGMFIRMNVHESPVFEEIKRKQEAVSAPALEVVKAHRKTLLITIGMKMLQNAVFYLYSVFMLSFIVGSLKVERSVGLNAILISSCIGIATIPLWSYLSDLIGRKKVYLTGTILSTIFIIPFFMMVETRNVYLITIAIIIGLNILHDSMYGPQAVYFSELFGTKVRLSGANIGYAIGAVLSGGLAPMIATYLLAVNDGKTWGISLYVIGLGVISIVATAFARETFKDGLHRN</sequence>
<feature type="transmembrane region" description="Helical" evidence="7">
    <location>
        <begin position="340"/>
        <end position="360"/>
    </location>
</feature>